<gene>
    <name evidence="1" type="ORF">EV44_g3106</name>
</gene>
<dbReference type="EMBL" id="JNVN01000207">
    <property type="protein sequence ID" value="KHJ35919.1"/>
    <property type="molecule type" value="Genomic_DNA"/>
</dbReference>
<accession>A0A0B1PHB4</accession>
<comment type="caution">
    <text evidence="1">The sequence shown here is derived from an EMBL/GenBank/DDBJ whole genome shotgun (WGS) entry which is preliminary data.</text>
</comment>
<name>A0A0B1PHB4_UNCNE</name>
<dbReference type="HOGENOM" id="CLU_415727_0_0_1"/>
<evidence type="ECO:0000313" key="1">
    <source>
        <dbReference type="EMBL" id="KHJ35919.1"/>
    </source>
</evidence>
<dbReference type="Proteomes" id="UP000030854">
    <property type="component" value="Unassembled WGS sequence"/>
</dbReference>
<dbReference type="STRING" id="52586.A0A0B1PHB4"/>
<dbReference type="AlphaFoldDB" id="A0A0B1PHB4"/>
<evidence type="ECO:0000313" key="2">
    <source>
        <dbReference type="Proteomes" id="UP000030854"/>
    </source>
</evidence>
<proteinExistence type="predicted"/>
<reference evidence="1 2" key="1">
    <citation type="journal article" date="2014" name="BMC Genomics">
        <title>Adaptive genomic structural variation in the grape powdery mildew pathogen, Erysiphe necator.</title>
        <authorList>
            <person name="Jones L."/>
            <person name="Riaz S."/>
            <person name="Morales-Cruz A."/>
            <person name="Amrine K.C."/>
            <person name="McGuire B."/>
            <person name="Gubler W.D."/>
            <person name="Walker M.A."/>
            <person name="Cantu D."/>
        </authorList>
    </citation>
    <scope>NUCLEOTIDE SEQUENCE [LARGE SCALE GENOMIC DNA]</scope>
    <source>
        <strain evidence="2">c</strain>
    </source>
</reference>
<protein>
    <submittedName>
        <fullName evidence="1">Uncharacterized protein</fullName>
    </submittedName>
</protein>
<organism evidence="1 2">
    <name type="scientific">Uncinula necator</name>
    <name type="common">Grape powdery mildew</name>
    <dbReference type="NCBI Taxonomy" id="52586"/>
    <lineage>
        <taxon>Eukaryota</taxon>
        <taxon>Fungi</taxon>
        <taxon>Dikarya</taxon>
        <taxon>Ascomycota</taxon>
        <taxon>Pezizomycotina</taxon>
        <taxon>Leotiomycetes</taxon>
        <taxon>Erysiphales</taxon>
        <taxon>Erysiphaceae</taxon>
        <taxon>Erysiphe</taxon>
    </lineage>
</organism>
<keyword evidence="2" id="KW-1185">Reference proteome</keyword>
<sequence length="660" mass="74277">MLMIVSIAWYITKYYSEVRSLYAISSKKSSKVKNFLCCACSLLQLDREIRAREGETRLRTNLSYKINPVLTEPELSLPMKYVSPYEAKARSNNESVSNRRVTTKNRKFPDVTKRFATENTLERQFFILRDVYSQGGLTVEQSLRTGLGLQNNICSEKPAQEILKLSHRKNLLKENNNGPSTEGFTVDSSSEFSTTLFAGKNENSRGIMFPKLALGESTYIGNSNENLPSSRSLSSLNLSTPISLESPGINNLTKDHGYSFLSKKFEDNVSLTLEKKFDANSVIVDNISIHENSGSENRDSPELVKANDPIDLIGASAMDAKTVKEGNFGNPTVPIFYSELMTSDLSQGFFAPKPVSNEKKKYVPKYAKDSEKTKLLSYKTVSSATLIDIPKSQSQRLSKDKVSVIFASGTEDASLAGRSMTRRAKLRGATFIAPNQIDIYTEDTKLKFLEQTKLQVLQPDTRNFDDKFHNNVSKPKSFVRQGSDNFSTDVSENSQNIGRELLDEKRIRSNPISKLPICINREIRRNQLFNRPRLSPILSNENIYRQREIVSRFHTSQNINGKSKEMKEHHDKNYISNILYPEIPTKRDITANLSASLSTEFSGSISQTQEVSNNRKGKANSLSKIEARLKGDDEDFITKAQTAKKALRLFLVRTLSGVTD</sequence>